<dbReference type="HOGENOM" id="CLU_2753393_0_0_3"/>
<accession>K9WPK7</accession>
<dbReference type="AlphaFoldDB" id="K9WPK7"/>
<dbReference type="KEGG" id="mic:Mic7113_5869"/>
<evidence type="ECO:0000313" key="1">
    <source>
        <dbReference type="EMBL" id="AFZ21482.1"/>
    </source>
</evidence>
<organism evidence="1 2">
    <name type="scientific">Allocoleopsis franciscana PCC 7113</name>
    <dbReference type="NCBI Taxonomy" id="1173027"/>
    <lineage>
        <taxon>Bacteria</taxon>
        <taxon>Bacillati</taxon>
        <taxon>Cyanobacteriota</taxon>
        <taxon>Cyanophyceae</taxon>
        <taxon>Coleofasciculales</taxon>
        <taxon>Coleofasciculaceae</taxon>
        <taxon>Allocoleopsis</taxon>
        <taxon>Allocoleopsis franciscana</taxon>
    </lineage>
</organism>
<dbReference type="RefSeq" id="WP_015185611.1">
    <property type="nucleotide sequence ID" value="NC_019738.1"/>
</dbReference>
<gene>
    <name evidence="1" type="ORF">Mic7113_5869</name>
</gene>
<proteinExistence type="predicted"/>
<dbReference type="EMBL" id="CP003630">
    <property type="protein sequence ID" value="AFZ21482.1"/>
    <property type="molecule type" value="Genomic_DNA"/>
</dbReference>
<protein>
    <submittedName>
        <fullName evidence="1">Uncharacterized protein</fullName>
    </submittedName>
</protein>
<reference evidence="1 2" key="1">
    <citation type="submission" date="2012-06" db="EMBL/GenBank/DDBJ databases">
        <title>Finished chromosome of genome of Microcoleus sp. PCC 7113.</title>
        <authorList>
            <consortium name="US DOE Joint Genome Institute"/>
            <person name="Gugger M."/>
            <person name="Coursin T."/>
            <person name="Rippka R."/>
            <person name="Tandeau De Marsac N."/>
            <person name="Huntemann M."/>
            <person name="Wei C.-L."/>
            <person name="Han J."/>
            <person name="Detter J.C."/>
            <person name="Han C."/>
            <person name="Tapia R."/>
            <person name="Chen A."/>
            <person name="Kyrpides N."/>
            <person name="Mavromatis K."/>
            <person name="Markowitz V."/>
            <person name="Szeto E."/>
            <person name="Ivanova N."/>
            <person name="Pagani I."/>
            <person name="Pati A."/>
            <person name="Goodwin L."/>
            <person name="Nordberg H.P."/>
            <person name="Cantor M.N."/>
            <person name="Hua S.X."/>
            <person name="Woyke T."/>
            <person name="Kerfeld C.A."/>
        </authorList>
    </citation>
    <scope>NUCLEOTIDE SEQUENCE [LARGE SCALE GENOMIC DNA]</scope>
    <source>
        <strain evidence="1 2">PCC 7113</strain>
    </source>
</reference>
<sequence length="70" mass="7849">MAFIQYLCNAGASKSDNYEALVDCLGWSAPNFMASSAEVMERLKTPLIYRNSLLICSIFTLTQRRSIQVP</sequence>
<keyword evidence="2" id="KW-1185">Reference proteome</keyword>
<evidence type="ECO:0000313" key="2">
    <source>
        <dbReference type="Proteomes" id="UP000010471"/>
    </source>
</evidence>
<name>K9WPK7_9CYAN</name>
<dbReference type="Proteomes" id="UP000010471">
    <property type="component" value="Chromosome"/>
</dbReference>